<sequence>MTNVHDALLQTIWHGQDPFLNYPARLYRQDQQGWGSTHRYLTDAIEILRPSVVVEVGVWKGASVISLASKMREMNLDGVVVAVDTWLGAWDHWMSDEWFAHLNFSNGFPALYHTFAANIVGEGLQDYVLPLPLDSINAANVLRHHNVQVDVVHIDGGHDYHAVTSDLREWWPMIRPRGVLIGDDYPHWPEVKKAFDDFFSGQGKFPFEVDPPKCRIFR</sequence>
<dbReference type="Proteomes" id="UP000035489">
    <property type="component" value="Unassembled WGS sequence"/>
</dbReference>
<dbReference type="InterPro" id="IPR029063">
    <property type="entry name" value="SAM-dependent_MTases_sf"/>
</dbReference>
<dbReference type="OrthoDB" id="7236134at2"/>
<dbReference type="EMBL" id="LCYG01000011">
    <property type="protein sequence ID" value="KLK94521.1"/>
    <property type="molecule type" value="Genomic_DNA"/>
</dbReference>
<dbReference type="RefSeq" id="WP_047187467.1">
    <property type="nucleotide sequence ID" value="NZ_LCYG01000011.1"/>
</dbReference>
<dbReference type="STRING" id="1225564.AA309_02770"/>
<keyword evidence="1" id="KW-0489">Methyltransferase</keyword>
<reference evidence="1 2" key="1">
    <citation type="submission" date="2015-05" db="EMBL/GenBank/DDBJ databases">
        <title>Draft genome sequence of Microvirga vignae strain BR3299, a novel nitrogen fixing bacteria isolated from Brazil semi-aired region.</title>
        <authorList>
            <person name="Zilli J.E."/>
            <person name="Passos S.R."/>
            <person name="Leite J."/>
            <person name="Baldani J.I."/>
            <person name="Xavier G.R."/>
            <person name="Rumjaneck N.G."/>
            <person name="Simoes-Araujo J.L."/>
        </authorList>
    </citation>
    <scope>NUCLEOTIDE SEQUENCE [LARGE SCALE GENOMIC DNA]</scope>
    <source>
        <strain evidence="1 2">BR3299</strain>
    </source>
</reference>
<dbReference type="Gene3D" id="3.40.50.150">
    <property type="entry name" value="Vaccinia Virus protein VP39"/>
    <property type="match status" value="1"/>
</dbReference>
<proteinExistence type="predicted"/>
<evidence type="ECO:0000313" key="1">
    <source>
        <dbReference type="EMBL" id="KLK94521.1"/>
    </source>
</evidence>
<comment type="caution">
    <text evidence="1">The sequence shown here is derived from an EMBL/GenBank/DDBJ whole genome shotgun (WGS) entry which is preliminary data.</text>
</comment>
<dbReference type="Pfam" id="PF13578">
    <property type="entry name" value="Methyltransf_24"/>
    <property type="match status" value="1"/>
</dbReference>
<dbReference type="AlphaFoldDB" id="A0A0H1RI47"/>
<keyword evidence="2" id="KW-1185">Reference proteome</keyword>
<keyword evidence="1" id="KW-0808">Transferase</keyword>
<dbReference type="GO" id="GO:0032259">
    <property type="term" value="P:methylation"/>
    <property type="evidence" value="ECO:0007669"/>
    <property type="project" value="UniProtKB-KW"/>
</dbReference>
<name>A0A0H1RI47_9HYPH</name>
<dbReference type="PANTHER" id="PTHR37909">
    <property type="entry name" value="S-ADENOSYL-L-METHIONINE-DEPENDENT METHYLTRANSFERASES SUPERFAMILY PROTEIN"/>
    <property type="match status" value="1"/>
</dbReference>
<accession>A0A0H1RI47</accession>
<dbReference type="PANTHER" id="PTHR37909:SF1">
    <property type="entry name" value="S-ADENOSYL-L-METHIONINE-DEPENDENT METHYLTRANSFERASES SUPERFAMILY PROTEIN"/>
    <property type="match status" value="1"/>
</dbReference>
<dbReference type="PATRIC" id="fig|1225564.3.peg.291"/>
<dbReference type="GO" id="GO:0008168">
    <property type="term" value="F:methyltransferase activity"/>
    <property type="evidence" value="ECO:0007669"/>
    <property type="project" value="UniProtKB-KW"/>
</dbReference>
<evidence type="ECO:0000313" key="2">
    <source>
        <dbReference type="Proteomes" id="UP000035489"/>
    </source>
</evidence>
<dbReference type="SUPFAM" id="SSF53335">
    <property type="entry name" value="S-adenosyl-L-methionine-dependent methyltransferases"/>
    <property type="match status" value="1"/>
</dbReference>
<organism evidence="1 2">
    <name type="scientific">Microvirga vignae</name>
    <dbReference type="NCBI Taxonomy" id="1225564"/>
    <lineage>
        <taxon>Bacteria</taxon>
        <taxon>Pseudomonadati</taxon>
        <taxon>Pseudomonadota</taxon>
        <taxon>Alphaproteobacteria</taxon>
        <taxon>Hyphomicrobiales</taxon>
        <taxon>Methylobacteriaceae</taxon>
        <taxon>Microvirga</taxon>
    </lineage>
</organism>
<protein>
    <submittedName>
        <fullName evidence="1">Methyltransferase</fullName>
    </submittedName>
</protein>
<gene>
    <name evidence="1" type="ORF">AA309_02770</name>
</gene>